<feature type="region of interest" description="Disordered" evidence="1">
    <location>
        <begin position="168"/>
        <end position="197"/>
    </location>
</feature>
<evidence type="ECO:0000313" key="3">
    <source>
        <dbReference type="EMBL" id="APL94104.1"/>
    </source>
</evidence>
<feature type="region of interest" description="Disordered" evidence="1">
    <location>
        <begin position="88"/>
        <end position="154"/>
    </location>
</feature>
<dbReference type="Proteomes" id="UP000004550">
    <property type="component" value="Chromosome"/>
</dbReference>
<feature type="compositionally biased region" description="Basic and acidic residues" evidence="1">
    <location>
        <begin position="89"/>
        <end position="107"/>
    </location>
</feature>
<dbReference type="InterPro" id="IPR046367">
    <property type="entry name" value="GapR-like_DNA-bd"/>
</dbReference>
<gene>
    <name evidence="3" type="ORF">SIDU_06060</name>
</gene>
<evidence type="ECO:0000256" key="1">
    <source>
        <dbReference type="SAM" id="MobiDB-lite"/>
    </source>
</evidence>
<dbReference type="EMBL" id="CP013070">
    <property type="protein sequence ID" value="APL94104.1"/>
    <property type="molecule type" value="Genomic_DNA"/>
</dbReference>
<evidence type="ECO:0000259" key="2">
    <source>
        <dbReference type="Pfam" id="PF10073"/>
    </source>
</evidence>
<sequence length="197" mass="21927">MSSGHIASEDLRLGIERIERLEEEKKGIADDIKDVYAEYKAKGFDTKTMRDIIRLRKMSAEQRREREAMLDIYKAALGMLDGTPLGRWAVERVSKPEDQPEQDHCPDDAAPDATDQEDAAERAPEPTVEDARRMGTEAAQANKPVTSNPFPARDARRAAWDEAWCQHLGSDGMDIPDALKPTPKKKGPSPEAAGEDE</sequence>
<feature type="compositionally biased region" description="Basic and acidic residues" evidence="1">
    <location>
        <begin position="119"/>
        <end position="135"/>
    </location>
</feature>
<dbReference type="KEGG" id="sinb:SIDU_06060"/>
<proteinExistence type="predicted"/>
<protein>
    <recommendedName>
        <fullName evidence="2">GapR-like DNA-binding domain-containing protein</fullName>
    </recommendedName>
</protein>
<evidence type="ECO:0000313" key="4">
    <source>
        <dbReference type="Proteomes" id="UP000004550"/>
    </source>
</evidence>
<dbReference type="Pfam" id="PF10073">
    <property type="entry name" value="GapR_DNA-bd"/>
    <property type="match status" value="1"/>
</dbReference>
<dbReference type="AlphaFoldDB" id="A0A1L5BMH9"/>
<accession>A0A1L5BMH9</accession>
<feature type="domain" description="GapR-like DNA-binding" evidence="2">
    <location>
        <begin position="7"/>
        <end position="78"/>
    </location>
</feature>
<dbReference type="NCBIfam" id="NF010247">
    <property type="entry name" value="PRK13694.1"/>
    <property type="match status" value="1"/>
</dbReference>
<organism evidence="3 4">
    <name type="scientific">Sphingobium indicum (strain DSM 16412 / CCM 7286 / MTCC 6364 / B90A)</name>
    <dbReference type="NCBI Taxonomy" id="861109"/>
    <lineage>
        <taxon>Bacteria</taxon>
        <taxon>Pseudomonadati</taxon>
        <taxon>Pseudomonadota</taxon>
        <taxon>Alphaproteobacteria</taxon>
        <taxon>Sphingomonadales</taxon>
        <taxon>Sphingomonadaceae</taxon>
        <taxon>Sphingobium</taxon>
    </lineage>
</organism>
<name>A0A1L5BMH9_SPHIB</name>
<reference evidence="3 4" key="1">
    <citation type="journal article" date="2012" name="J. Bacteriol.">
        <title>Genome sequence of Sphingobium indicum B90A, a hexachlorocyclohexane-degrading bacterium.</title>
        <authorList>
            <person name="Anand S."/>
            <person name="Sangwan N."/>
            <person name="Lata P."/>
            <person name="Kaur J."/>
            <person name="Dua A."/>
            <person name="Singh A.K."/>
            <person name="Verma M."/>
            <person name="Kaur J."/>
            <person name="Khurana J.P."/>
            <person name="Khurana P."/>
            <person name="Mathur S."/>
            <person name="Lal R."/>
        </authorList>
    </citation>
    <scope>NUCLEOTIDE SEQUENCE [LARGE SCALE GENOMIC DNA]</scope>
    <source>
        <strain evidence="4">DSM 16412 / CCM 7286 / MTCC 6364 / B90A</strain>
    </source>
</reference>
<dbReference type="GO" id="GO:0003677">
    <property type="term" value="F:DNA binding"/>
    <property type="evidence" value="ECO:0007669"/>
    <property type="project" value="InterPro"/>
</dbReference>